<dbReference type="Gene3D" id="2.170.270.10">
    <property type="entry name" value="SET domain"/>
    <property type="match status" value="1"/>
</dbReference>
<feature type="region of interest" description="Disordered" evidence="1">
    <location>
        <begin position="101"/>
        <end position="152"/>
    </location>
</feature>
<feature type="domain" description="SET" evidence="2">
    <location>
        <begin position="1"/>
        <end position="74"/>
    </location>
</feature>
<dbReference type="Proteomes" id="UP000008064">
    <property type="component" value="Unassembled WGS sequence"/>
</dbReference>
<dbReference type="RefSeq" id="XP_007313136.1">
    <property type="nucleotide sequence ID" value="XM_007313074.1"/>
</dbReference>
<evidence type="ECO:0000256" key="1">
    <source>
        <dbReference type="SAM" id="MobiDB-lite"/>
    </source>
</evidence>
<dbReference type="Pfam" id="PF00856">
    <property type="entry name" value="SET"/>
    <property type="match status" value="1"/>
</dbReference>
<dbReference type="PANTHER" id="PTHR12977">
    <property type="entry name" value="SUPPRESSOR OF VARIEGATION 4-20-RELATED"/>
    <property type="match status" value="1"/>
</dbReference>
<dbReference type="InterPro" id="IPR039977">
    <property type="entry name" value="Suv4-20/Set9"/>
</dbReference>
<gene>
    <name evidence="3" type="ORF">SERLADRAFT_432900</name>
</gene>
<dbReference type="InterPro" id="IPR001214">
    <property type="entry name" value="SET_dom"/>
</dbReference>
<dbReference type="OrthoDB" id="3265353at2759"/>
<accession>F8NFK8</accession>
<evidence type="ECO:0000259" key="2">
    <source>
        <dbReference type="PROSITE" id="PS50280"/>
    </source>
</evidence>
<organism>
    <name type="scientific">Serpula lacrymans var. lacrymans (strain S7.9)</name>
    <name type="common">Dry rot fungus</name>
    <dbReference type="NCBI Taxonomy" id="578457"/>
    <lineage>
        <taxon>Eukaryota</taxon>
        <taxon>Fungi</taxon>
        <taxon>Dikarya</taxon>
        <taxon>Basidiomycota</taxon>
        <taxon>Agaricomycotina</taxon>
        <taxon>Agaricomycetes</taxon>
        <taxon>Agaricomycetidae</taxon>
        <taxon>Boletales</taxon>
        <taxon>Coniophorineae</taxon>
        <taxon>Serpulaceae</taxon>
        <taxon>Serpula</taxon>
    </lineage>
</organism>
<protein>
    <recommendedName>
        <fullName evidence="2">SET domain-containing protein</fullName>
    </recommendedName>
</protein>
<name>F8NFK8_SERL9</name>
<evidence type="ECO:0000313" key="3">
    <source>
        <dbReference type="EMBL" id="EGO31252.1"/>
    </source>
</evidence>
<dbReference type="KEGG" id="sla:SERLADRAFT_432900"/>
<feature type="compositionally biased region" description="Basic residues" evidence="1">
    <location>
        <begin position="117"/>
        <end position="136"/>
    </location>
</feature>
<dbReference type="AlphaFoldDB" id="F8NFK8"/>
<dbReference type="GeneID" id="18814076"/>
<dbReference type="SUPFAM" id="SSF82199">
    <property type="entry name" value="SET domain"/>
    <property type="match status" value="1"/>
</dbReference>
<dbReference type="EMBL" id="GL945428">
    <property type="protein sequence ID" value="EGO31252.1"/>
    <property type="molecule type" value="Genomic_DNA"/>
</dbReference>
<sequence length="152" mass="16932">MSADLNFETDHSVILASQNQLGPKGSRLILRPFRFANHDCNPNCQIYLVKKTHAAILVSLRDIKAGDQITVAYTKDGYYREGVKCLCSACNPDSPPGRLATYVFQPPLSSSDPDNPRKRKARKRSRMCSAKRRRLKASTEDSTAATNDGKEM</sequence>
<dbReference type="PANTHER" id="PTHR12977:SF4">
    <property type="entry name" value="HISTONE-LYSINE N-METHYLTRANSFERASE KMT5B"/>
    <property type="match status" value="1"/>
</dbReference>
<reference evidence="3" key="1">
    <citation type="submission" date="2011-04" db="EMBL/GenBank/DDBJ databases">
        <title>Evolution of plant cell wall degrading machinery underlies the functional diversity of forest fungi.</title>
        <authorList>
            <consortium name="US DOE Joint Genome Institute (JGI-PGF)"/>
            <person name="Eastwood D.C."/>
            <person name="Floudas D."/>
            <person name="Binder M."/>
            <person name="Majcherczyk A."/>
            <person name="Schneider P."/>
            <person name="Aerts A."/>
            <person name="Asiegbu F.O."/>
            <person name="Baker S.E."/>
            <person name="Barry K."/>
            <person name="Bendiksby M."/>
            <person name="Blumentritt M."/>
            <person name="Coutinho P.M."/>
            <person name="Cullen D."/>
            <person name="Cullen D."/>
            <person name="Gathman A."/>
            <person name="Goodell B."/>
            <person name="Henrissat B."/>
            <person name="Ihrmark K."/>
            <person name="Kauserud H."/>
            <person name="Kohler A."/>
            <person name="LaButti K."/>
            <person name="Lapidus A."/>
            <person name="Lavin J.L."/>
            <person name="Lee Y.-H."/>
            <person name="Lindquist E."/>
            <person name="Lilly W."/>
            <person name="Lucas S."/>
            <person name="Morin E."/>
            <person name="Murat C."/>
            <person name="Oguiza J.A."/>
            <person name="Park J."/>
            <person name="Pisabarro A.G."/>
            <person name="Riley R."/>
            <person name="Rosling A."/>
            <person name="Salamov A."/>
            <person name="Schmidt O."/>
            <person name="Schmutz J."/>
            <person name="Skrede I."/>
            <person name="Stenlid J."/>
            <person name="Wiebenga A."/>
            <person name="Xie X."/>
            <person name="Kues U."/>
            <person name="Hibbett D.S."/>
            <person name="Hoffmeister D."/>
            <person name="Hogberg N."/>
            <person name="Martin F."/>
            <person name="Grigoriev I.V."/>
            <person name="Watkinson S.C."/>
        </authorList>
    </citation>
    <scope>NUCLEOTIDE SEQUENCE</scope>
    <source>
        <strain evidence="3">S7.9</strain>
    </source>
</reference>
<dbReference type="HOGENOM" id="CLU_1723441_0_0_1"/>
<dbReference type="PROSITE" id="PS50280">
    <property type="entry name" value="SET"/>
    <property type="match status" value="1"/>
</dbReference>
<proteinExistence type="predicted"/>
<dbReference type="GO" id="GO:0042799">
    <property type="term" value="F:histone H4K20 methyltransferase activity"/>
    <property type="evidence" value="ECO:0007669"/>
    <property type="project" value="TreeGrafter"/>
</dbReference>
<dbReference type="GO" id="GO:0005634">
    <property type="term" value="C:nucleus"/>
    <property type="evidence" value="ECO:0007669"/>
    <property type="project" value="TreeGrafter"/>
</dbReference>
<dbReference type="InterPro" id="IPR046341">
    <property type="entry name" value="SET_dom_sf"/>
</dbReference>